<feature type="compositionally biased region" description="Polar residues" evidence="1">
    <location>
        <begin position="368"/>
        <end position="386"/>
    </location>
</feature>
<dbReference type="RefSeq" id="XP_056504009.1">
    <property type="nucleotide sequence ID" value="XM_056641515.1"/>
</dbReference>
<feature type="compositionally biased region" description="Basic and acidic residues" evidence="1">
    <location>
        <begin position="811"/>
        <end position="822"/>
    </location>
</feature>
<feature type="compositionally biased region" description="Basic residues" evidence="1">
    <location>
        <begin position="1359"/>
        <end position="1375"/>
    </location>
</feature>
<accession>A0A9W9PAR7</accession>
<dbReference type="OrthoDB" id="5423926at2759"/>
<feature type="compositionally biased region" description="Basic and acidic residues" evidence="1">
    <location>
        <begin position="754"/>
        <end position="775"/>
    </location>
</feature>
<feature type="compositionally biased region" description="Low complexity" evidence="1">
    <location>
        <begin position="280"/>
        <end position="294"/>
    </location>
</feature>
<name>A0A9W9PAR7_PENCI</name>
<feature type="compositionally biased region" description="Polar residues" evidence="1">
    <location>
        <begin position="483"/>
        <end position="493"/>
    </location>
</feature>
<feature type="compositionally biased region" description="Polar residues" evidence="1">
    <location>
        <begin position="1331"/>
        <end position="1349"/>
    </location>
</feature>
<comment type="caution">
    <text evidence="2">The sequence shown here is derived from an EMBL/GenBank/DDBJ whole genome shotgun (WGS) entry which is preliminary data.</text>
</comment>
<feature type="region of interest" description="Disordered" evidence="1">
    <location>
        <begin position="250"/>
        <end position="500"/>
    </location>
</feature>
<feature type="compositionally biased region" description="Polar residues" evidence="1">
    <location>
        <begin position="905"/>
        <end position="918"/>
    </location>
</feature>
<feature type="compositionally biased region" description="Polar residues" evidence="1">
    <location>
        <begin position="116"/>
        <end position="125"/>
    </location>
</feature>
<reference evidence="2" key="1">
    <citation type="submission" date="2022-11" db="EMBL/GenBank/DDBJ databases">
        <authorList>
            <person name="Petersen C."/>
        </authorList>
    </citation>
    <scope>NUCLEOTIDE SEQUENCE</scope>
    <source>
        <strain evidence="2">IBT 23319</strain>
    </source>
</reference>
<feature type="compositionally biased region" description="Polar residues" evidence="1">
    <location>
        <begin position="1221"/>
        <end position="1233"/>
    </location>
</feature>
<feature type="compositionally biased region" description="Basic and acidic residues" evidence="1">
    <location>
        <begin position="404"/>
        <end position="418"/>
    </location>
</feature>
<reference evidence="2" key="2">
    <citation type="journal article" date="2023" name="IMA Fungus">
        <title>Comparative genomic study of the Penicillium genus elucidates a diverse pangenome and 15 lateral gene transfer events.</title>
        <authorList>
            <person name="Petersen C."/>
            <person name="Sorensen T."/>
            <person name="Nielsen M.R."/>
            <person name="Sondergaard T.E."/>
            <person name="Sorensen J.L."/>
            <person name="Fitzpatrick D.A."/>
            <person name="Frisvad J.C."/>
            <person name="Nielsen K.L."/>
        </authorList>
    </citation>
    <scope>NUCLEOTIDE SEQUENCE</scope>
    <source>
        <strain evidence="2">IBT 23319</strain>
    </source>
</reference>
<feature type="compositionally biased region" description="Basic and acidic residues" evidence="1">
    <location>
        <begin position="1182"/>
        <end position="1217"/>
    </location>
</feature>
<proteinExistence type="predicted"/>
<feature type="compositionally biased region" description="Low complexity" evidence="1">
    <location>
        <begin position="945"/>
        <end position="960"/>
    </location>
</feature>
<feature type="compositionally biased region" description="Basic and acidic residues" evidence="1">
    <location>
        <begin position="655"/>
        <end position="666"/>
    </location>
</feature>
<keyword evidence="3" id="KW-1185">Reference proteome</keyword>
<dbReference type="EMBL" id="JAPQKT010000002">
    <property type="protein sequence ID" value="KAJ5241004.1"/>
    <property type="molecule type" value="Genomic_DNA"/>
</dbReference>
<feature type="region of interest" description="Disordered" evidence="1">
    <location>
        <begin position="567"/>
        <end position="1351"/>
    </location>
</feature>
<feature type="compositionally biased region" description="Basic and acidic residues" evidence="1">
    <location>
        <begin position="304"/>
        <end position="315"/>
    </location>
</feature>
<feature type="compositionally biased region" description="Basic and acidic residues" evidence="1">
    <location>
        <begin position="630"/>
        <end position="645"/>
    </location>
</feature>
<feature type="compositionally biased region" description="Polar residues" evidence="1">
    <location>
        <begin position="824"/>
        <end position="835"/>
    </location>
</feature>
<feature type="region of interest" description="Disordered" evidence="1">
    <location>
        <begin position="53"/>
        <end position="226"/>
    </location>
</feature>
<feature type="region of interest" description="Disordered" evidence="1">
    <location>
        <begin position="1356"/>
        <end position="1375"/>
    </location>
</feature>
<feature type="compositionally biased region" description="Polar residues" evidence="1">
    <location>
        <begin position="97"/>
        <end position="107"/>
    </location>
</feature>
<feature type="compositionally biased region" description="Polar residues" evidence="1">
    <location>
        <begin position="1271"/>
        <end position="1281"/>
    </location>
</feature>
<evidence type="ECO:0000313" key="3">
    <source>
        <dbReference type="Proteomes" id="UP001147733"/>
    </source>
</evidence>
<gene>
    <name evidence="2" type="ORF">N7469_002595</name>
</gene>
<organism evidence="2 3">
    <name type="scientific">Penicillium citrinum</name>
    <dbReference type="NCBI Taxonomy" id="5077"/>
    <lineage>
        <taxon>Eukaryota</taxon>
        <taxon>Fungi</taxon>
        <taxon>Dikarya</taxon>
        <taxon>Ascomycota</taxon>
        <taxon>Pezizomycotina</taxon>
        <taxon>Eurotiomycetes</taxon>
        <taxon>Eurotiomycetidae</taxon>
        <taxon>Eurotiales</taxon>
        <taxon>Aspergillaceae</taxon>
        <taxon>Penicillium</taxon>
    </lineage>
</organism>
<dbReference type="GeneID" id="81380682"/>
<feature type="compositionally biased region" description="Basic and acidic residues" evidence="1">
    <location>
        <begin position="1057"/>
        <end position="1069"/>
    </location>
</feature>
<feature type="region of interest" description="Disordered" evidence="1">
    <location>
        <begin position="519"/>
        <end position="542"/>
    </location>
</feature>
<feature type="compositionally biased region" description="Polar residues" evidence="1">
    <location>
        <begin position="60"/>
        <end position="79"/>
    </location>
</feature>
<feature type="region of interest" description="Disordered" evidence="1">
    <location>
        <begin position="1"/>
        <end position="39"/>
    </location>
</feature>
<feature type="compositionally biased region" description="Basic residues" evidence="1">
    <location>
        <begin position="1"/>
        <end position="14"/>
    </location>
</feature>
<sequence length="1375" mass="147473">MFSRRKRSSSHHHQPLSTPASQSAQSAANHAFLKSQPSANNLSSAAAAAALRNLTPTPTNVENVQTKRMVQRRASTMSPASPVHGRRSASVGAATLRRTNSSSSMTARTFRDASPSRPSTSSGVPTSIPMDVPPLPSLPSQYASRKSPPRRAASVEPSMRSPPASPLRSNMRGPSMDRENASGSPTHNRVLGLTTVPETDRPGSRSSVNFSYPRGSRPNSPALMENRPISLGGSVVRDVAPVEVASAQQALSQMSEKTAHSKPKGPVVGRAETNSTKKPAAVPVGTAIAAAQAVSMQKNTPRPEPSHARAERIDPEPPAVSPQRPNVDHAVPSATHKPEVEHPSSRTAPTQWPSAVVEEKGLGDENSTDITRAQDASNQLANISQGTDRREPIVTPQATPRPSPKAEKQSSPQHEAHLEQSSSPGRSTRFAKWLSVTASGEQIHEPPARSVSPVKSALKNARGSSLSPDGRAAATGRHGLATSELSDGGTSVASDEGLRTGAKKRVVKVSFDDEAEVVGVAASPPTSPEEYVPESPPLKSKPRKNWFNVVKKKSPAAEFVTNDDDFDEVMKPRPALPSFGSVRGNRDGGPARPPIPHFSDNESSSTSEDEAVAPIHSFSNDHALAGVLHQEQKEPLEPHDVKSVERLSVIGSAPSREEESQHEKLEGMIIGESSQQQPYAGVDAGLPPPSIAVEPATPPVDDRKSFDAQRLSRSSLEQYQIPGGFPPSGSDRSLKSAAEAEAAKNQPIASAVPKFEDGNKDYSDSVYTDSDHESVYSDAPEDPEDGDGFGSINAIVDSRSIPRSAPLEPIAESRDTTPRPTERAPTSESQAQDTMKQPLGVTRTETPTMQIDDEQKEVSPPVSPMNLQTPYPPLPISHKERPPNSYTLQGKKQRRPVSVDAYGSTDAQDPRYSSQASGNGKGKSRPLSLGPAFQTRSPGLRRTMSSGSDSSSSFKRASSSNRGDGPRSMRRTMRGSSIGGQPFSPPGRTESPVDNRPLSSGSNTGTMRKTLRGPGVGGEKYSFFTTNRKAPRARSDKPLSKPMQGTRFADSDDEGGDDRPQVFHSRFADSSDEGGEPLNNVMRPVRGIPRRKGTNDGDSTELEDSSEGERQPQPSRLIAPPINARRPRSRDQNPSSPNMSGMAAVARQRGMTQRELEEFIMQPPQGRKPSILARLGLKKQPKASDNRIRKADVESPSRRDTPLERSRLERDQLRDEPYTNGVHTTVTATQSEPPSSPKLIKRLTKRQTGGGQQWPLRADPRTESPEPIVGQSHSLPSSPLRTQKMEPVAEPVAANGSVTVNGGNIPETPLSVHKEPDAPPPGPDVNDAASDITSTTNPEDQVTPNQGPTARNVVIAGSGRKKRFPMLRKAFGLRK</sequence>
<feature type="compositionally biased region" description="Polar residues" evidence="1">
    <location>
        <begin position="997"/>
        <end position="1007"/>
    </location>
</feature>
<dbReference type="Proteomes" id="UP001147733">
    <property type="component" value="Unassembled WGS sequence"/>
</dbReference>
<evidence type="ECO:0000256" key="1">
    <source>
        <dbReference type="SAM" id="MobiDB-lite"/>
    </source>
</evidence>
<protein>
    <submittedName>
        <fullName evidence="2">Uncharacterized protein</fullName>
    </submittedName>
</protein>
<evidence type="ECO:0000313" key="2">
    <source>
        <dbReference type="EMBL" id="KAJ5241004.1"/>
    </source>
</evidence>